<feature type="transmembrane region" description="Helical" evidence="3">
    <location>
        <begin position="448"/>
        <end position="472"/>
    </location>
</feature>
<evidence type="ECO:0000256" key="1">
    <source>
        <dbReference type="ARBA" id="ARBA00022536"/>
    </source>
</evidence>
<feature type="chain" id="PRO_5045548633" evidence="4">
    <location>
        <begin position="26"/>
        <end position="540"/>
    </location>
</feature>
<keyword evidence="5" id="KW-1185">Reference proteome</keyword>
<feature type="compositionally biased region" description="Basic and acidic residues" evidence="2">
    <location>
        <begin position="526"/>
        <end position="540"/>
    </location>
</feature>
<protein>
    <submittedName>
        <fullName evidence="6">Multiple epidermal growth factor-like domains protein 10 isoform X2</fullName>
    </submittedName>
</protein>
<sequence length="540" mass="60579">MVWDVRLLSSCMLILLQLFVTQIGSQPCSESPNRTLVQKMFFYSGAKVSFPKHVELSKTFGAKLATIRNALDWDIFNQSFAVKSNYYRSDTFIYLGSSSGTWYNDFRWRKGPMVDNTDVTIFRPPEPRRDDSSCLGAGIYYNKHPKNMFIRDTICNRATEGLYEVHLELTGKFKDCKVNLCICPGGKILCSTRGCAIGCSKLYFNGHCDYSPCRYDRYGPSCEYQCRCKDKEPCDLITGNCPNGCQENWRGAACNETACPLNRFGPFCKQFCFCQYGDQCNVTTGDCYYGCEDHMFGRSCGVTRCRKGAFGSRCQKTCSLRCGRVFCSVLTGKCLVNECPVPFIALPYCNHTVCPEGTWGPTCDRKCRCEPPTGHCDPNTGACTNLRAVPKELLTNSSCPEGLWGNYCHMTCMDKACQSCLKTNGGYCEKCRDGYNLTATKDCEKDSFVLMILVVFLCVLLLILVALLLLLLKRSTKKKEDKTELVEEEQDVKEEEEEEENATPSVEGEAEGKERGSEGQVDGEEGEHHDEADDEEHPAA</sequence>
<dbReference type="PANTHER" id="PTHR24043:SF8">
    <property type="entry name" value="EGF-LIKE DOMAIN-CONTAINING PROTEIN"/>
    <property type="match status" value="1"/>
</dbReference>
<dbReference type="PANTHER" id="PTHR24043">
    <property type="entry name" value="SCAVENGER RECEPTOR CLASS F"/>
    <property type="match status" value="1"/>
</dbReference>
<evidence type="ECO:0000256" key="2">
    <source>
        <dbReference type="SAM" id="MobiDB-lite"/>
    </source>
</evidence>
<feature type="compositionally biased region" description="Acidic residues" evidence="2">
    <location>
        <begin position="486"/>
        <end position="501"/>
    </location>
</feature>
<evidence type="ECO:0000313" key="5">
    <source>
        <dbReference type="Proteomes" id="UP000694888"/>
    </source>
</evidence>
<feature type="region of interest" description="Disordered" evidence="2">
    <location>
        <begin position="480"/>
        <end position="540"/>
    </location>
</feature>
<organism evidence="5 6">
    <name type="scientific">Aplysia californica</name>
    <name type="common">California sea hare</name>
    <dbReference type="NCBI Taxonomy" id="6500"/>
    <lineage>
        <taxon>Eukaryota</taxon>
        <taxon>Metazoa</taxon>
        <taxon>Spiralia</taxon>
        <taxon>Lophotrochozoa</taxon>
        <taxon>Mollusca</taxon>
        <taxon>Gastropoda</taxon>
        <taxon>Heterobranchia</taxon>
        <taxon>Euthyneura</taxon>
        <taxon>Tectipleura</taxon>
        <taxon>Aplysiida</taxon>
        <taxon>Aplysioidea</taxon>
        <taxon>Aplysiidae</taxon>
        <taxon>Aplysia</taxon>
    </lineage>
</organism>
<proteinExistence type="predicted"/>
<accession>A0ABM0K6F3</accession>
<keyword evidence="4" id="KW-0732">Signal</keyword>
<keyword evidence="3" id="KW-1133">Transmembrane helix</keyword>
<keyword evidence="3" id="KW-0812">Transmembrane</keyword>
<dbReference type="Proteomes" id="UP000694888">
    <property type="component" value="Unplaced"/>
</dbReference>
<dbReference type="RefSeq" id="XP_005109840.1">
    <property type="nucleotide sequence ID" value="XM_005109783.2"/>
</dbReference>
<name>A0ABM0K6F3_APLCA</name>
<keyword evidence="1" id="KW-0245">EGF-like domain</keyword>
<dbReference type="GeneID" id="101852437"/>
<dbReference type="SUPFAM" id="SSF56436">
    <property type="entry name" value="C-type lectin-like"/>
    <property type="match status" value="1"/>
</dbReference>
<evidence type="ECO:0000256" key="4">
    <source>
        <dbReference type="SAM" id="SignalP"/>
    </source>
</evidence>
<dbReference type="Gene3D" id="2.170.300.10">
    <property type="entry name" value="Tie2 ligand-binding domain superfamily"/>
    <property type="match status" value="2"/>
</dbReference>
<dbReference type="InterPro" id="IPR042635">
    <property type="entry name" value="MEGF10/SREC1/2-like"/>
</dbReference>
<evidence type="ECO:0000256" key="3">
    <source>
        <dbReference type="SAM" id="Phobius"/>
    </source>
</evidence>
<evidence type="ECO:0000313" key="6">
    <source>
        <dbReference type="RefSeq" id="XP_005109840.1"/>
    </source>
</evidence>
<feature type="signal peptide" evidence="4">
    <location>
        <begin position="1"/>
        <end position="25"/>
    </location>
</feature>
<reference evidence="6" key="1">
    <citation type="submission" date="2025-08" db="UniProtKB">
        <authorList>
            <consortium name="RefSeq"/>
        </authorList>
    </citation>
    <scope>IDENTIFICATION</scope>
</reference>
<dbReference type="InterPro" id="IPR016187">
    <property type="entry name" value="CTDL_fold"/>
</dbReference>
<keyword evidence="3" id="KW-0472">Membrane</keyword>
<gene>
    <name evidence="6" type="primary">LOC101852437</name>
</gene>